<evidence type="ECO:0000313" key="1">
    <source>
        <dbReference type="EMBL" id="CAD2169688.1"/>
    </source>
</evidence>
<dbReference type="EMBL" id="CAJEWN010000156">
    <property type="protein sequence ID" value="CAD2169688.1"/>
    <property type="molecule type" value="Genomic_DNA"/>
</dbReference>
<sequence length="266" mass="31732">MGLSDQFIDQFLNVLKTPSIEENNLFIFFHVLAITRKLIMLFVEYNSINYMFLLNRMNLREQISIVEYIESLDTFEIHANNKLNKIMKLLIYKNVEVIFDNHAEVWNDLIGSLEYVEIGLLGRIRFEMNENYENTDNFQPYLNCCIFTFAKSDDQNKILTPDEFAIIEPYRILLFTNLYNLYFLYYFSNIHQNLKSKIEEHYINPQLIATHFIYNPDITDLIKSADGEISIPSLTRFVIFLYECLDLLVISQFIFDFFNFVEKLEK</sequence>
<gene>
    <name evidence="1" type="ORF">MENT_LOCUS21039</name>
</gene>
<reference evidence="1 2" key="1">
    <citation type="submission" date="2020-08" db="EMBL/GenBank/DDBJ databases">
        <authorList>
            <person name="Koutsovoulos G."/>
            <person name="Danchin GJ E."/>
        </authorList>
    </citation>
    <scope>NUCLEOTIDE SEQUENCE [LARGE SCALE GENOMIC DNA]</scope>
</reference>
<dbReference type="Proteomes" id="UP000580250">
    <property type="component" value="Unassembled WGS sequence"/>
</dbReference>
<name>A0A6V7V3Z0_MELEN</name>
<proteinExistence type="predicted"/>
<dbReference type="AlphaFoldDB" id="A0A6V7V3Z0"/>
<protein>
    <submittedName>
        <fullName evidence="1">Uncharacterized protein</fullName>
    </submittedName>
</protein>
<accession>A0A6V7V3Z0</accession>
<comment type="caution">
    <text evidence="1">The sequence shown here is derived from an EMBL/GenBank/DDBJ whole genome shotgun (WGS) entry which is preliminary data.</text>
</comment>
<evidence type="ECO:0000313" key="2">
    <source>
        <dbReference type="Proteomes" id="UP000580250"/>
    </source>
</evidence>
<organism evidence="1 2">
    <name type="scientific">Meloidogyne enterolobii</name>
    <name type="common">Root-knot nematode worm</name>
    <name type="synonym">Meloidogyne mayaguensis</name>
    <dbReference type="NCBI Taxonomy" id="390850"/>
    <lineage>
        <taxon>Eukaryota</taxon>
        <taxon>Metazoa</taxon>
        <taxon>Ecdysozoa</taxon>
        <taxon>Nematoda</taxon>
        <taxon>Chromadorea</taxon>
        <taxon>Rhabditida</taxon>
        <taxon>Tylenchina</taxon>
        <taxon>Tylenchomorpha</taxon>
        <taxon>Tylenchoidea</taxon>
        <taxon>Meloidogynidae</taxon>
        <taxon>Meloidogyninae</taxon>
        <taxon>Meloidogyne</taxon>
    </lineage>
</organism>